<dbReference type="EMBL" id="OX395138">
    <property type="protein sequence ID" value="CAI5789659.1"/>
    <property type="molecule type" value="Genomic_DNA"/>
</dbReference>
<keyword evidence="3" id="KW-1185">Reference proteome</keyword>
<protein>
    <submittedName>
        <fullName evidence="2">Uncharacterized protein</fullName>
    </submittedName>
</protein>
<name>A0AA35L5U4_9SAUR</name>
<proteinExistence type="predicted"/>
<dbReference type="AlphaFoldDB" id="A0AA35L5U4"/>
<gene>
    <name evidence="2" type="ORF">PODLI_1B039586</name>
</gene>
<evidence type="ECO:0000313" key="3">
    <source>
        <dbReference type="Proteomes" id="UP001178461"/>
    </source>
</evidence>
<sequence length="80" mass="9031">REPFPNKCFVLVKSLERCDDPQGHTPRDEAPAPAPGTKNERPSCERPARTRGERLPLQGGSLSPTFTSYWKNPWRDVANI</sequence>
<feature type="compositionally biased region" description="Basic and acidic residues" evidence="1">
    <location>
        <begin position="18"/>
        <end position="30"/>
    </location>
</feature>
<evidence type="ECO:0000313" key="2">
    <source>
        <dbReference type="EMBL" id="CAI5789659.1"/>
    </source>
</evidence>
<feature type="region of interest" description="Disordered" evidence="1">
    <location>
        <begin position="18"/>
        <end position="68"/>
    </location>
</feature>
<dbReference type="Proteomes" id="UP001178461">
    <property type="component" value="Chromosome 13"/>
</dbReference>
<feature type="non-terminal residue" evidence="2">
    <location>
        <position position="1"/>
    </location>
</feature>
<feature type="compositionally biased region" description="Basic and acidic residues" evidence="1">
    <location>
        <begin position="38"/>
        <end position="54"/>
    </location>
</feature>
<reference evidence="2" key="1">
    <citation type="submission" date="2022-12" db="EMBL/GenBank/DDBJ databases">
        <authorList>
            <person name="Alioto T."/>
            <person name="Alioto T."/>
            <person name="Gomez Garrido J."/>
        </authorList>
    </citation>
    <scope>NUCLEOTIDE SEQUENCE</scope>
</reference>
<evidence type="ECO:0000256" key="1">
    <source>
        <dbReference type="SAM" id="MobiDB-lite"/>
    </source>
</evidence>
<accession>A0AA35L5U4</accession>
<feature type="non-terminal residue" evidence="2">
    <location>
        <position position="80"/>
    </location>
</feature>
<organism evidence="2 3">
    <name type="scientific">Podarcis lilfordi</name>
    <name type="common">Lilford's wall lizard</name>
    <dbReference type="NCBI Taxonomy" id="74358"/>
    <lineage>
        <taxon>Eukaryota</taxon>
        <taxon>Metazoa</taxon>
        <taxon>Chordata</taxon>
        <taxon>Craniata</taxon>
        <taxon>Vertebrata</taxon>
        <taxon>Euteleostomi</taxon>
        <taxon>Lepidosauria</taxon>
        <taxon>Squamata</taxon>
        <taxon>Bifurcata</taxon>
        <taxon>Unidentata</taxon>
        <taxon>Episquamata</taxon>
        <taxon>Laterata</taxon>
        <taxon>Lacertibaenia</taxon>
        <taxon>Lacertidae</taxon>
        <taxon>Podarcis</taxon>
    </lineage>
</organism>